<dbReference type="Pfam" id="PF00534">
    <property type="entry name" value="Glycos_transf_1"/>
    <property type="match status" value="1"/>
</dbReference>
<dbReference type="Pfam" id="PF13439">
    <property type="entry name" value="Glyco_transf_4"/>
    <property type="match status" value="1"/>
</dbReference>
<dbReference type="Gene3D" id="3.40.50.2000">
    <property type="entry name" value="Glycogen Phosphorylase B"/>
    <property type="match status" value="2"/>
</dbReference>
<dbReference type="InterPro" id="IPR001296">
    <property type="entry name" value="Glyco_trans_1"/>
</dbReference>
<reference evidence="3" key="1">
    <citation type="journal article" date="2015" name="Genome Announc.">
        <title>Draft Genome Sequence of Anaerolineae Strain TC1, a Novel Isolate from a Methanogenic Wastewater Treatment System.</title>
        <authorList>
            <person name="Matsuura N."/>
            <person name="Tourlousse D.M."/>
            <person name="Sun L."/>
            <person name="Toyonaga M."/>
            <person name="Kuroda K."/>
            <person name="Ohashi A."/>
            <person name="Cruz R."/>
            <person name="Yamaguchi T."/>
            <person name="Sekiguchi Y."/>
        </authorList>
    </citation>
    <scope>NUCLEOTIDE SEQUENCE [LARGE SCALE GENOMIC DNA]</scope>
    <source>
        <strain evidence="3">TC1</strain>
    </source>
</reference>
<proteinExistence type="predicted"/>
<dbReference type="Proteomes" id="UP000053370">
    <property type="component" value="Unassembled WGS sequence"/>
</dbReference>
<name>A0A0K8P8Z0_9CHLR</name>
<feature type="domain" description="Glycosyl transferase family 1" evidence="1">
    <location>
        <begin position="192"/>
        <end position="351"/>
    </location>
</feature>
<dbReference type="CDD" id="cd03801">
    <property type="entry name" value="GT4_PimA-like"/>
    <property type="match status" value="1"/>
</dbReference>
<dbReference type="InterPro" id="IPR050194">
    <property type="entry name" value="Glycosyltransferase_grp1"/>
</dbReference>
<dbReference type="PANTHER" id="PTHR45947:SF3">
    <property type="entry name" value="SULFOQUINOVOSYL TRANSFERASE SQD2"/>
    <property type="match status" value="1"/>
</dbReference>
<gene>
    <name evidence="3" type="ORF">ATC1_1132</name>
</gene>
<evidence type="ECO:0000313" key="3">
    <source>
        <dbReference type="EMBL" id="GAP39113.1"/>
    </source>
</evidence>
<dbReference type="GO" id="GO:0016757">
    <property type="term" value="F:glycosyltransferase activity"/>
    <property type="evidence" value="ECO:0007669"/>
    <property type="project" value="InterPro"/>
</dbReference>
<dbReference type="AlphaFoldDB" id="A0A0K8P8Z0"/>
<dbReference type="InterPro" id="IPR028098">
    <property type="entry name" value="Glyco_trans_4-like_N"/>
</dbReference>
<evidence type="ECO:0000259" key="2">
    <source>
        <dbReference type="Pfam" id="PF13439"/>
    </source>
</evidence>
<dbReference type="EMBL" id="DF968179">
    <property type="protein sequence ID" value="GAP39113.1"/>
    <property type="molecule type" value="Genomic_DNA"/>
</dbReference>
<evidence type="ECO:0000313" key="4">
    <source>
        <dbReference type="Proteomes" id="UP000053370"/>
    </source>
</evidence>
<dbReference type="SUPFAM" id="SSF53756">
    <property type="entry name" value="UDP-Glycosyltransferase/glycogen phosphorylase"/>
    <property type="match status" value="1"/>
</dbReference>
<keyword evidence="3" id="KW-0808">Transferase</keyword>
<dbReference type="OrthoDB" id="9802525at2"/>
<dbReference type="PANTHER" id="PTHR45947">
    <property type="entry name" value="SULFOQUINOVOSYL TRANSFERASE SQD2"/>
    <property type="match status" value="1"/>
</dbReference>
<feature type="domain" description="Glycosyltransferase subfamily 4-like N-terminal" evidence="2">
    <location>
        <begin position="15"/>
        <end position="187"/>
    </location>
</feature>
<sequence length="379" mass="42442">MRILVIIHEFPPIGGGGGPIARDLSAEWVKNGHQVRIISAHYGDLPHKEIWNGIEIIRLSSFRTEPFRAKMKAMTGFILSAVWYCLFKMKDFQPDMIHVHFAVPGGPVALLVSKLKKIPYVLTVHLGDIPGASPEKTGQWFRFVRPLTPPIWKQAAKVIAVSEYSRKIALETYDVPIQVIPNGVDYQKIKASSVQLHAVPQIVFAGRFVPQKNLNQIIRTCEKIKDLPWHCTLIGEGQDKDSIITLIQSAGLEDRFSIPGWKTPEEVIDIFKNSDILFLPSKNEGLPVVGIQAMSCGLALILSSAGGNPEIVTAGENGFIEEPEDTNGFVRDLSLLLQESEMLMRFRKNSIEFAQRFDMKKTAEAYEKVFFEVLQPSSH</sequence>
<dbReference type="STRING" id="1678840.ATC1_1132"/>
<evidence type="ECO:0000259" key="1">
    <source>
        <dbReference type="Pfam" id="PF00534"/>
    </source>
</evidence>
<keyword evidence="4" id="KW-1185">Reference proteome</keyword>
<organism evidence="3">
    <name type="scientific">Flexilinea flocculi</name>
    <dbReference type="NCBI Taxonomy" id="1678840"/>
    <lineage>
        <taxon>Bacteria</taxon>
        <taxon>Bacillati</taxon>
        <taxon>Chloroflexota</taxon>
        <taxon>Anaerolineae</taxon>
        <taxon>Anaerolineales</taxon>
        <taxon>Anaerolineaceae</taxon>
        <taxon>Flexilinea</taxon>
    </lineage>
</organism>
<dbReference type="RefSeq" id="WP_062276797.1">
    <property type="nucleotide sequence ID" value="NZ_DF968179.1"/>
</dbReference>
<protein>
    <submittedName>
        <fullName evidence="3">Glycosyltransferase</fullName>
    </submittedName>
</protein>
<accession>A0A0K8P8Z0</accession>